<dbReference type="Proteomes" id="UP000613580">
    <property type="component" value="Unassembled WGS sequence"/>
</dbReference>
<proteinExistence type="predicted"/>
<dbReference type="EMBL" id="JACAZE010000002">
    <property type="protein sequence ID" value="KAF7320595.1"/>
    <property type="molecule type" value="Genomic_DNA"/>
</dbReference>
<keyword evidence="3" id="KW-1185">Reference proteome</keyword>
<evidence type="ECO:0000313" key="2">
    <source>
        <dbReference type="EMBL" id="KAF7320595.1"/>
    </source>
</evidence>
<name>A0A8H6TN20_MYCCL</name>
<feature type="region of interest" description="Disordered" evidence="1">
    <location>
        <begin position="269"/>
        <end position="303"/>
    </location>
</feature>
<protein>
    <submittedName>
        <fullName evidence="2">Uncharacterized protein</fullName>
    </submittedName>
</protein>
<sequence>MTATTLTTQSTAQCPHPNCDRVLEEEIGPPETRFAGQRVLKCTNPVHTFFYIALPLNSVAGAAEVLAAPPQPTTSAPEPAPSTAPLKCAWPDGDCGNGRVHAQCFPNKMCRKHCNLTGRCELKQHEDERLRKLANNKLPDAAPSKDPPASVPPSTAAPVPAVAARAASPQSESAFDFHAFGVWQEHFAQAPQHGLDNFFAALPTLGLSREELQSQTAEWSDEALSTACERALENGDIPSGPQPHSFPTQTPTIPLPAPPMSQTTRPVVVEPAVAPTPTPPPSSQPRRPLQRPAALHPAVCTSA</sequence>
<gene>
    <name evidence="2" type="ORF">HMN09_00143900</name>
</gene>
<accession>A0A8H6TN20</accession>
<feature type="compositionally biased region" description="Pro residues" evidence="1">
    <location>
        <begin position="274"/>
        <end position="283"/>
    </location>
</feature>
<comment type="caution">
    <text evidence="2">The sequence shown here is derived from an EMBL/GenBank/DDBJ whole genome shotgun (WGS) entry which is preliminary data.</text>
</comment>
<reference evidence="2" key="1">
    <citation type="submission" date="2020-05" db="EMBL/GenBank/DDBJ databases">
        <title>Mycena genomes resolve the evolution of fungal bioluminescence.</title>
        <authorList>
            <person name="Tsai I.J."/>
        </authorList>
    </citation>
    <scope>NUCLEOTIDE SEQUENCE</scope>
    <source>
        <strain evidence="2">110903Hualien_Pintung</strain>
    </source>
</reference>
<feature type="compositionally biased region" description="Low complexity" evidence="1">
    <location>
        <begin position="284"/>
        <end position="295"/>
    </location>
</feature>
<evidence type="ECO:0000256" key="1">
    <source>
        <dbReference type="SAM" id="MobiDB-lite"/>
    </source>
</evidence>
<dbReference type="AlphaFoldDB" id="A0A8H6TN20"/>
<organism evidence="2 3">
    <name type="scientific">Mycena chlorophos</name>
    <name type="common">Agaric fungus</name>
    <name type="synonym">Agaricus chlorophos</name>
    <dbReference type="NCBI Taxonomy" id="658473"/>
    <lineage>
        <taxon>Eukaryota</taxon>
        <taxon>Fungi</taxon>
        <taxon>Dikarya</taxon>
        <taxon>Basidiomycota</taxon>
        <taxon>Agaricomycotina</taxon>
        <taxon>Agaricomycetes</taxon>
        <taxon>Agaricomycetidae</taxon>
        <taxon>Agaricales</taxon>
        <taxon>Marasmiineae</taxon>
        <taxon>Mycenaceae</taxon>
        <taxon>Mycena</taxon>
    </lineage>
</organism>
<evidence type="ECO:0000313" key="3">
    <source>
        <dbReference type="Proteomes" id="UP000613580"/>
    </source>
</evidence>
<feature type="region of interest" description="Disordered" evidence="1">
    <location>
        <begin position="137"/>
        <end position="165"/>
    </location>
</feature>
<feature type="compositionally biased region" description="Low complexity" evidence="1">
    <location>
        <begin position="152"/>
        <end position="165"/>
    </location>
</feature>